<reference evidence="12" key="1">
    <citation type="submission" date="2016-10" db="EMBL/GenBank/DDBJ databases">
        <authorList>
            <person name="Varghese N."/>
            <person name="Submissions S."/>
        </authorList>
    </citation>
    <scope>NUCLEOTIDE SEQUENCE [LARGE SCALE GENOMIC DNA]</scope>
    <source>
        <strain evidence="12">DSM 173</strain>
    </source>
</reference>
<dbReference type="InterPro" id="IPR046826">
    <property type="entry name" value="PDH_N"/>
</dbReference>
<dbReference type="FunFam" id="3.40.50.720:FF:000208">
    <property type="entry name" value="Prephenate dehydrogenase"/>
    <property type="match status" value="1"/>
</dbReference>
<dbReference type="GO" id="GO:0006571">
    <property type="term" value="P:tyrosine biosynthetic process"/>
    <property type="evidence" value="ECO:0007669"/>
    <property type="project" value="UniProtKB-KW"/>
</dbReference>
<keyword evidence="5" id="KW-0028">Amino-acid biosynthesis</keyword>
<protein>
    <recommendedName>
        <fullName evidence="3">prephenate dehydrogenase</fullName>
        <ecNumber evidence="3">1.3.1.12</ecNumber>
    </recommendedName>
</protein>
<dbReference type="InterPro" id="IPR003099">
    <property type="entry name" value="Prephen_DH"/>
</dbReference>
<evidence type="ECO:0000256" key="7">
    <source>
        <dbReference type="ARBA" id="ARBA00023027"/>
    </source>
</evidence>
<dbReference type="GO" id="GO:0070403">
    <property type="term" value="F:NAD+ binding"/>
    <property type="evidence" value="ECO:0007669"/>
    <property type="project" value="InterPro"/>
</dbReference>
<keyword evidence="4" id="KW-0827">Tyrosine biosynthesis</keyword>
<keyword evidence="8" id="KW-0057">Aromatic amino acid biosynthesis</keyword>
<dbReference type="CDD" id="cd03116">
    <property type="entry name" value="MobB"/>
    <property type="match status" value="1"/>
</dbReference>
<evidence type="ECO:0000256" key="4">
    <source>
        <dbReference type="ARBA" id="ARBA00022498"/>
    </source>
</evidence>
<dbReference type="SUPFAM" id="SSF51735">
    <property type="entry name" value="NAD(P)-binding Rossmann-fold domains"/>
    <property type="match status" value="1"/>
</dbReference>
<keyword evidence="6" id="KW-0560">Oxidoreductase</keyword>
<evidence type="ECO:0000256" key="1">
    <source>
        <dbReference type="ARBA" id="ARBA00005067"/>
    </source>
</evidence>
<dbReference type="SUPFAM" id="SSF48179">
    <property type="entry name" value="6-phosphogluconate dehydrogenase C-terminal domain-like"/>
    <property type="match status" value="1"/>
</dbReference>
<evidence type="ECO:0000256" key="3">
    <source>
        <dbReference type="ARBA" id="ARBA00012068"/>
    </source>
</evidence>
<comment type="catalytic activity">
    <reaction evidence="9">
        <text>prephenate + NAD(+) = 3-(4-hydroxyphenyl)pyruvate + CO2 + NADH</text>
        <dbReference type="Rhea" id="RHEA:13869"/>
        <dbReference type="ChEBI" id="CHEBI:16526"/>
        <dbReference type="ChEBI" id="CHEBI:29934"/>
        <dbReference type="ChEBI" id="CHEBI:36242"/>
        <dbReference type="ChEBI" id="CHEBI:57540"/>
        <dbReference type="ChEBI" id="CHEBI:57945"/>
        <dbReference type="EC" id="1.3.1.12"/>
    </reaction>
</comment>
<evidence type="ECO:0000256" key="9">
    <source>
        <dbReference type="ARBA" id="ARBA00049260"/>
    </source>
</evidence>
<name>A0A1H3GTN0_ALLWA</name>
<proteinExistence type="inferred from homology"/>
<dbReference type="GO" id="GO:0008977">
    <property type="term" value="F:prephenate dehydrogenase (NAD+) activity"/>
    <property type="evidence" value="ECO:0007669"/>
    <property type="project" value="UniProtKB-EC"/>
</dbReference>
<dbReference type="InterPro" id="IPR046825">
    <property type="entry name" value="PDH_C"/>
</dbReference>
<keyword evidence="7" id="KW-0520">NAD</keyword>
<dbReference type="InterPro" id="IPR008927">
    <property type="entry name" value="6-PGluconate_DH-like_C_sf"/>
</dbReference>
<evidence type="ECO:0000313" key="12">
    <source>
        <dbReference type="Proteomes" id="UP000198672"/>
    </source>
</evidence>
<comment type="similarity">
    <text evidence="2">Belongs to the prephenate/arogenate dehydrogenase family.</text>
</comment>
<dbReference type="NCBIfam" id="TIGR00176">
    <property type="entry name" value="mobB"/>
    <property type="match status" value="1"/>
</dbReference>
<dbReference type="GO" id="GO:0006777">
    <property type="term" value="P:Mo-molybdopterin cofactor biosynthetic process"/>
    <property type="evidence" value="ECO:0007669"/>
    <property type="project" value="InterPro"/>
</dbReference>
<dbReference type="InterPro" id="IPR036291">
    <property type="entry name" value="NAD(P)-bd_dom_sf"/>
</dbReference>
<evidence type="ECO:0000313" key="11">
    <source>
        <dbReference type="EMBL" id="SDY05699.1"/>
    </source>
</evidence>
<comment type="pathway">
    <text evidence="1">Amino-acid biosynthesis; L-tyrosine biosynthesis; (4-hydroxyphenyl)pyruvate from prephenate (NAD(+) route): step 1/1.</text>
</comment>
<dbReference type="SUPFAM" id="SSF52540">
    <property type="entry name" value="P-loop containing nucleoside triphosphate hydrolases"/>
    <property type="match status" value="1"/>
</dbReference>
<dbReference type="Pfam" id="PF03205">
    <property type="entry name" value="MobB"/>
    <property type="match status" value="1"/>
</dbReference>
<dbReference type="GO" id="GO:0005525">
    <property type="term" value="F:GTP binding"/>
    <property type="evidence" value="ECO:0007669"/>
    <property type="project" value="InterPro"/>
</dbReference>
<dbReference type="PROSITE" id="PS51176">
    <property type="entry name" value="PDH_ADH"/>
    <property type="match status" value="1"/>
</dbReference>
<dbReference type="Proteomes" id="UP000198672">
    <property type="component" value="Unassembled WGS sequence"/>
</dbReference>
<accession>A0A1H3GTN0</accession>
<evidence type="ECO:0000259" key="10">
    <source>
        <dbReference type="PROSITE" id="PS51176"/>
    </source>
</evidence>
<dbReference type="Gene3D" id="1.10.3660.10">
    <property type="entry name" value="6-phosphogluconate dehydrogenase C-terminal like domain"/>
    <property type="match status" value="1"/>
</dbReference>
<dbReference type="STRING" id="61595.SAMN05421644_12645"/>
<dbReference type="InterPro" id="IPR004435">
    <property type="entry name" value="MobB_dom"/>
</dbReference>
<dbReference type="InterPro" id="IPR027417">
    <property type="entry name" value="P-loop_NTPase"/>
</dbReference>
<evidence type="ECO:0000256" key="5">
    <source>
        <dbReference type="ARBA" id="ARBA00022605"/>
    </source>
</evidence>
<dbReference type="Pfam" id="PF20463">
    <property type="entry name" value="PDH_C"/>
    <property type="match status" value="1"/>
</dbReference>
<evidence type="ECO:0000256" key="6">
    <source>
        <dbReference type="ARBA" id="ARBA00023002"/>
    </source>
</evidence>
<dbReference type="PANTHER" id="PTHR21363">
    <property type="entry name" value="PREPHENATE DEHYDROGENASE"/>
    <property type="match status" value="1"/>
</dbReference>
<dbReference type="Gene3D" id="3.40.50.300">
    <property type="entry name" value="P-loop containing nucleotide triphosphate hydrolases"/>
    <property type="match status" value="1"/>
</dbReference>
<feature type="domain" description="Prephenate/arogenate dehydrogenase" evidence="10">
    <location>
        <begin position="4"/>
        <end position="292"/>
    </location>
</feature>
<dbReference type="Gene3D" id="3.40.50.720">
    <property type="entry name" value="NAD(P)-binding Rossmann-like Domain"/>
    <property type="match status" value="1"/>
</dbReference>
<dbReference type="GO" id="GO:0004665">
    <property type="term" value="F:prephenate dehydrogenase (NADP+) activity"/>
    <property type="evidence" value="ECO:0007669"/>
    <property type="project" value="InterPro"/>
</dbReference>
<dbReference type="PANTHER" id="PTHR21363:SF0">
    <property type="entry name" value="PREPHENATE DEHYDROGENASE [NADP(+)]"/>
    <property type="match status" value="1"/>
</dbReference>
<dbReference type="FunFam" id="1.10.3660.10:FF:000003">
    <property type="entry name" value="Prephenate dehydrogenase"/>
    <property type="match status" value="1"/>
</dbReference>
<sequence>MRIERLAIIGVGLIGGSLARALRAAGAVGEIVGCGRSLANLERARALGVVDHITHDPAEAVRGADLVFLAVPLGAMRGALAAMRDSLDPEAIITDGGSVKCSVIEDARAVFGAVPPRLVPGHPIAGTEHSGVEASFAELYRERRVILTPLPETDPDALARVTAMWQACGAEVTEMSVAHHDEVLAATSHLPHMLAFGLVDALARMRENDEIFRYAAGGFRDFTRIASSNPVMWRDICLANREALSAMLARFSIEMTDLAESIRRADGEQLHEIFARARAARDRSIAPPRSSAPAQLPVVGFVAPSGSGKTTLLRRLVAALHARGQRVGYLKHAHHRFDLDRPGKDSYELRAAGAAQTLLASRERWALQVENTQKGTDPDLESMLARFERERLDLVLVEGFKHAHYRKIEVYRAALGQPPLYPNDPEIIALVTDDPPPVMPHPPVFSLADLDGLMEFITRCPR</sequence>
<evidence type="ECO:0000256" key="8">
    <source>
        <dbReference type="ARBA" id="ARBA00023141"/>
    </source>
</evidence>
<gene>
    <name evidence="11" type="ORF">SAMN05421644_12645</name>
</gene>
<dbReference type="EC" id="1.3.1.12" evidence="3"/>
<dbReference type="InterPro" id="IPR050812">
    <property type="entry name" value="Preph/Arog_dehydrog"/>
</dbReference>
<dbReference type="AlphaFoldDB" id="A0A1H3GTN0"/>
<evidence type="ECO:0000256" key="2">
    <source>
        <dbReference type="ARBA" id="ARBA00007964"/>
    </source>
</evidence>
<dbReference type="EMBL" id="FNOW01000026">
    <property type="protein sequence ID" value="SDY05699.1"/>
    <property type="molecule type" value="Genomic_DNA"/>
</dbReference>
<dbReference type="Pfam" id="PF02153">
    <property type="entry name" value="PDH_N"/>
    <property type="match status" value="1"/>
</dbReference>
<organism evidence="11 12">
    <name type="scientific">Allochromatium warmingii</name>
    <name type="common">Chromatium warmingii</name>
    <dbReference type="NCBI Taxonomy" id="61595"/>
    <lineage>
        <taxon>Bacteria</taxon>
        <taxon>Pseudomonadati</taxon>
        <taxon>Pseudomonadota</taxon>
        <taxon>Gammaproteobacteria</taxon>
        <taxon>Chromatiales</taxon>
        <taxon>Chromatiaceae</taxon>
        <taxon>Allochromatium</taxon>
    </lineage>
</organism>
<keyword evidence="12" id="KW-1185">Reference proteome</keyword>